<keyword evidence="2" id="KW-1185">Reference proteome</keyword>
<sequence length="62" mass="7433">MKINKMFLFIHFTTANLQYFLLQLRLTDFLTNLHNVFFIIFPGEKARFLLQQGQIVTKCPLR</sequence>
<accession>A0A856MJ45</accession>
<dbReference type="KEGG" id="bsen:DP114_22505"/>
<organism evidence="1 2">
    <name type="scientific">Brasilonema sennae CENA114</name>
    <dbReference type="NCBI Taxonomy" id="415709"/>
    <lineage>
        <taxon>Bacteria</taxon>
        <taxon>Bacillati</taxon>
        <taxon>Cyanobacteriota</taxon>
        <taxon>Cyanophyceae</taxon>
        <taxon>Nostocales</taxon>
        <taxon>Scytonemataceae</taxon>
        <taxon>Brasilonema</taxon>
        <taxon>Bromeliae group (in: Brasilonema)</taxon>
    </lineage>
</organism>
<dbReference type="EMBL" id="CP030118">
    <property type="protein sequence ID" value="QDL10299.1"/>
    <property type="molecule type" value="Genomic_DNA"/>
</dbReference>
<name>A0A856MJ45_9CYAN</name>
<proteinExistence type="predicted"/>
<dbReference type="Proteomes" id="UP000503129">
    <property type="component" value="Chromosome"/>
</dbReference>
<gene>
    <name evidence="1" type="ORF">DP114_22505</name>
</gene>
<evidence type="ECO:0000313" key="2">
    <source>
        <dbReference type="Proteomes" id="UP000503129"/>
    </source>
</evidence>
<dbReference type="AlphaFoldDB" id="A0A856MJ45"/>
<reference evidence="1 2" key="1">
    <citation type="submission" date="2018-06" db="EMBL/GenBank/DDBJ databases">
        <title>Comparative genomics of Brasilonema spp. strains.</title>
        <authorList>
            <person name="Alvarenga D.O."/>
            <person name="Fiore M.F."/>
            <person name="Varani A.M."/>
        </authorList>
    </citation>
    <scope>NUCLEOTIDE SEQUENCE [LARGE SCALE GENOMIC DNA]</scope>
    <source>
        <strain evidence="1 2">CENA114</strain>
    </source>
</reference>
<protein>
    <submittedName>
        <fullName evidence="1">Uncharacterized protein</fullName>
    </submittedName>
</protein>
<evidence type="ECO:0000313" key="1">
    <source>
        <dbReference type="EMBL" id="QDL10299.1"/>
    </source>
</evidence>